<evidence type="ECO:0000256" key="6">
    <source>
        <dbReference type="ARBA" id="ARBA00023186"/>
    </source>
</evidence>
<evidence type="ECO:0000256" key="5">
    <source>
        <dbReference type="ARBA" id="ARBA00022803"/>
    </source>
</evidence>
<protein>
    <submittedName>
        <fullName evidence="12">Octicosapeptide/Phox/Bem1p domain-containing protein / tetratricopeptide repeat-containing protein</fullName>
    </submittedName>
</protein>
<comment type="subcellular location">
    <subcellularLocation>
        <location evidence="1">Cytoplasm</location>
    </subcellularLocation>
</comment>
<dbReference type="InterPro" id="IPR036859">
    <property type="entry name" value="CAP-Gly_dom_sf"/>
</dbReference>
<keyword evidence="3" id="KW-0963">Cytoplasm</keyword>
<dbReference type="GO" id="GO:0007021">
    <property type="term" value="P:tubulin complex assembly"/>
    <property type="evidence" value="ECO:0007669"/>
    <property type="project" value="InterPro"/>
</dbReference>
<dbReference type="GO" id="GO:0007023">
    <property type="term" value="P:post-chaperonin tubulin folding pathway"/>
    <property type="evidence" value="ECO:0007669"/>
    <property type="project" value="InterPro"/>
</dbReference>
<dbReference type="FunFam" id="2.30.30.190:FF:000013">
    <property type="entry name" value="Tubulin-folding cofactor B"/>
    <property type="match status" value="1"/>
</dbReference>
<accession>A0A4Y1RXW9</accession>
<dbReference type="SUPFAM" id="SSF54277">
    <property type="entry name" value="CAD &amp; PB1 domains"/>
    <property type="match status" value="1"/>
</dbReference>
<dbReference type="Pfam" id="PF00564">
    <property type="entry name" value="PB1"/>
    <property type="match status" value="1"/>
</dbReference>
<dbReference type="SMART" id="SM01052">
    <property type="entry name" value="CAP_GLY"/>
    <property type="match status" value="1"/>
</dbReference>
<dbReference type="Pfam" id="PF14560">
    <property type="entry name" value="Ubiquitin_2"/>
    <property type="match status" value="1"/>
</dbReference>
<feature type="domain" description="PB1" evidence="11">
    <location>
        <begin position="300"/>
        <end position="379"/>
    </location>
</feature>
<dbReference type="SUPFAM" id="SSF54236">
    <property type="entry name" value="Ubiquitin-like"/>
    <property type="match status" value="1"/>
</dbReference>
<sequence length="997" mass="113117">MGTHNRRSWVEFVSGKRALLLCMMRKQGGKKKKSAGEKSGDAPNQSKTGDNSPKAYDKDTAVFISMSQELKDEGNKLFQKRDHEGAMLKYEKALKLLPRNHIDVSYLRSNMAACYMQMGLSEYPKAINECNLALEVTPKYSKALLKRAKCYEALNRLDLALRDVGTVLSMEPNNIMATEVAERVKSVLEKKGLRVNDTVIELPPDYVEPTHALLPGKVMKLKNRKKKKGNKDEEKKADDNIEEKTEDKIEEKKALDIAEEVKSVQIAEEKKAVEIAEEKKAEVKVVVEEKISSPKEEVPKRSVKLVFGEDIRWAQLPVNCTLLQLREVVRDRFPSSRAVLIKYRDQEGDLVTITSNEELRWAEGSAESEGSVRLYVVEVNPEQDPFFEKLEIEAHKLDVQQNKVAENGSVVKQKDMKGSPCVEDWIIHFAKLFKNYAGIESDAYLDLHELGVKLYSEAMEETVTSEEAQDLFNIAGEKFQEMGALALFNWGNVHMARARKKVYFTEDSSKESIISNIQSAHDWAQKEYIEAGRRYEEALQIKPDFYEGYLALGQQQFEQAKLSWYYAISSNADLETWPSTEVLRLYNYAEDNMEKGMQLWEELEEQRLSELSSPSSVKSQLQKMGLDGIFRDISEHEAADQATSMRCQINLLWGTMLYERSIVEFKLGLPVWHECLEVAVEKFGLAGASPTDIAVMVKNHSSNDNALEGMGFKIDEIVQAWNEMHEAKKWQSGIPSFRGLEVKLQFDSKVVELLTAFTLTKMASRLQKIEGDESVLLRVTHSNLKTFSADIRFSLQSSVEYVKDKLWRKCGTSVDSMSIHLYDDANTQVSVLNDNSKPSASIHRTTDLDPSSVTSGGWLEDTSLVEKYTISQEAYEKRDGTFRKFKDKLASQNPSAFENKIPENNMEDLCVNIKVGDRCEVQPGDKRGVVKFVGRAESLAPGFWIGVQYDEPLGKHDGMVKGTRYFNCLPLHGGIVRPDKVKVGDYPERDPFEEDEI</sequence>
<dbReference type="AlphaFoldDB" id="A0A4Y1RXW9"/>
<dbReference type="InterPro" id="IPR000626">
    <property type="entry name" value="Ubiquitin-like_dom"/>
</dbReference>
<dbReference type="InterPro" id="IPR053793">
    <property type="entry name" value="PB1-like"/>
</dbReference>
<evidence type="ECO:0000256" key="9">
    <source>
        <dbReference type="SAM" id="MobiDB-lite"/>
    </source>
</evidence>
<dbReference type="GO" id="GO:0005829">
    <property type="term" value="C:cytosol"/>
    <property type="evidence" value="ECO:0007669"/>
    <property type="project" value="UniProtKB-ARBA"/>
</dbReference>
<evidence type="ECO:0000256" key="7">
    <source>
        <dbReference type="ARBA" id="ARBA00025779"/>
    </source>
</evidence>
<feature type="repeat" description="TPR" evidence="8">
    <location>
        <begin position="141"/>
        <end position="174"/>
    </location>
</feature>
<dbReference type="GO" id="GO:0043014">
    <property type="term" value="F:alpha-tubulin binding"/>
    <property type="evidence" value="ECO:0007669"/>
    <property type="project" value="InterPro"/>
</dbReference>
<dbReference type="PROSITE" id="PS50005">
    <property type="entry name" value="TPR"/>
    <property type="match status" value="2"/>
</dbReference>
<dbReference type="InterPro" id="IPR000270">
    <property type="entry name" value="PB1_dom"/>
</dbReference>
<evidence type="ECO:0000256" key="4">
    <source>
        <dbReference type="ARBA" id="ARBA00022737"/>
    </source>
</evidence>
<reference evidence="12" key="1">
    <citation type="journal article" date="2019" name="Science">
        <title>Mutation of a bHLH transcription factor allowed almond domestication.</title>
        <authorList>
            <person name="Sanchez-Perez R."/>
            <person name="Pavan S."/>
            <person name="Mazzeo R."/>
            <person name="Moldovan C."/>
            <person name="Aiese Cigliano R."/>
            <person name="Del Cueto J."/>
            <person name="Ricciardi F."/>
            <person name="Lotti C."/>
            <person name="Ricciardi L."/>
            <person name="Dicenta F."/>
            <person name="Lopez-Marques R.L."/>
            <person name="Lindberg Moller B."/>
        </authorList>
    </citation>
    <scope>NUCLEOTIDE SEQUENCE</scope>
</reference>
<feature type="region of interest" description="Disordered" evidence="9">
    <location>
        <begin position="28"/>
        <end position="56"/>
    </location>
</feature>
<feature type="domain" description="CAP-Gly" evidence="10">
    <location>
        <begin position="935"/>
        <end position="977"/>
    </location>
</feature>
<keyword evidence="6" id="KW-0143">Chaperone</keyword>
<keyword evidence="4" id="KW-0677">Repeat</keyword>
<dbReference type="Gene3D" id="1.25.40.10">
    <property type="entry name" value="Tetratricopeptide repeat domain"/>
    <property type="match status" value="1"/>
</dbReference>
<dbReference type="InterPro" id="IPR019734">
    <property type="entry name" value="TPR_rpt"/>
</dbReference>
<dbReference type="InterPro" id="IPR029071">
    <property type="entry name" value="Ubiquitin-like_domsf"/>
</dbReference>
<evidence type="ECO:0000256" key="1">
    <source>
        <dbReference type="ARBA" id="ARBA00004496"/>
    </source>
</evidence>
<feature type="compositionally biased region" description="Polar residues" evidence="9">
    <location>
        <begin position="42"/>
        <end position="51"/>
    </location>
</feature>
<dbReference type="InterPro" id="IPR044517">
    <property type="entry name" value="PHOX1-4"/>
</dbReference>
<feature type="compositionally biased region" description="Basic and acidic residues" evidence="9">
    <location>
        <begin position="230"/>
        <end position="245"/>
    </location>
</feature>
<evidence type="ECO:0000256" key="2">
    <source>
        <dbReference type="ARBA" id="ARBA00011726"/>
    </source>
</evidence>
<feature type="region of interest" description="Disordered" evidence="9">
    <location>
        <begin position="220"/>
        <end position="245"/>
    </location>
</feature>
<dbReference type="Pfam" id="PF01302">
    <property type="entry name" value="CAP_GLY"/>
    <property type="match status" value="1"/>
</dbReference>
<dbReference type="SMART" id="SM00028">
    <property type="entry name" value="TPR"/>
    <property type="match status" value="3"/>
</dbReference>
<evidence type="ECO:0000259" key="11">
    <source>
        <dbReference type="PROSITE" id="PS51745"/>
    </source>
</evidence>
<dbReference type="SMART" id="SM00666">
    <property type="entry name" value="PB1"/>
    <property type="match status" value="1"/>
</dbReference>
<dbReference type="CDD" id="cd01789">
    <property type="entry name" value="Ubl_TBCB"/>
    <property type="match status" value="1"/>
</dbReference>
<proteinExistence type="inferred from homology"/>
<dbReference type="EMBL" id="AP019303">
    <property type="protein sequence ID" value="BBH08577.1"/>
    <property type="molecule type" value="Genomic_DNA"/>
</dbReference>
<dbReference type="PANTHER" id="PTHR46183:SF16">
    <property type="entry name" value="PROTEIN PHOX3"/>
    <property type="match status" value="1"/>
</dbReference>
<comment type="subunit">
    <text evidence="2">Homodimers and heterodimers.</text>
</comment>
<evidence type="ECO:0000313" key="12">
    <source>
        <dbReference type="EMBL" id="BBH08577.1"/>
    </source>
</evidence>
<feature type="compositionally biased region" description="Basic residues" evidence="9">
    <location>
        <begin position="220"/>
        <end position="229"/>
    </location>
</feature>
<dbReference type="InterPro" id="IPR045172">
    <property type="entry name" value="TBCB_Ubl"/>
</dbReference>
<keyword evidence="5 8" id="KW-0802">TPR repeat</keyword>
<dbReference type="SUPFAM" id="SSF74924">
    <property type="entry name" value="Cap-Gly domain"/>
    <property type="match status" value="1"/>
</dbReference>
<name>A0A4Y1RXW9_PRUDU</name>
<dbReference type="Gene3D" id="3.10.20.90">
    <property type="entry name" value="Phosphatidylinositol 3-kinase Catalytic Subunit, Chain A, domain 1"/>
    <property type="match status" value="2"/>
</dbReference>
<evidence type="ECO:0000256" key="8">
    <source>
        <dbReference type="PROSITE-ProRule" id="PRU00339"/>
    </source>
</evidence>
<dbReference type="InterPro" id="IPR000938">
    <property type="entry name" value="CAP-Gly_domain"/>
</dbReference>
<dbReference type="Gene3D" id="2.30.30.190">
    <property type="entry name" value="CAP Gly-rich-like domain"/>
    <property type="match status" value="1"/>
</dbReference>
<comment type="similarity">
    <text evidence="7">Belongs to the TBCB family.</text>
</comment>
<organism evidence="12">
    <name type="scientific">Prunus dulcis</name>
    <name type="common">Almond</name>
    <name type="synonym">Amygdalus dulcis</name>
    <dbReference type="NCBI Taxonomy" id="3755"/>
    <lineage>
        <taxon>Eukaryota</taxon>
        <taxon>Viridiplantae</taxon>
        <taxon>Streptophyta</taxon>
        <taxon>Embryophyta</taxon>
        <taxon>Tracheophyta</taxon>
        <taxon>Spermatophyta</taxon>
        <taxon>Magnoliopsida</taxon>
        <taxon>eudicotyledons</taxon>
        <taxon>Gunneridae</taxon>
        <taxon>Pentapetalae</taxon>
        <taxon>rosids</taxon>
        <taxon>fabids</taxon>
        <taxon>Rosales</taxon>
        <taxon>Rosaceae</taxon>
        <taxon>Amygdaloideae</taxon>
        <taxon>Amygdaleae</taxon>
        <taxon>Prunus</taxon>
    </lineage>
</organism>
<feature type="repeat" description="TPR" evidence="8">
    <location>
        <begin position="67"/>
        <end position="100"/>
    </location>
</feature>
<evidence type="ECO:0000256" key="3">
    <source>
        <dbReference type="ARBA" id="ARBA00022490"/>
    </source>
</evidence>
<dbReference type="InterPro" id="IPR011990">
    <property type="entry name" value="TPR-like_helical_dom_sf"/>
</dbReference>
<dbReference type="PROSITE" id="PS51745">
    <property type="entry name" value="PB1"/>
    <property type="match status" value="1"/>
</dbReference>
<dbReference type="SUPFAM" id="SSF48452">
    <property type="entry name" value="TPR-like"/>
    <property type="match status" value="1"/>
</dbReference>
<dbReference type="PROSITE" id="PS50245">
    <property type="entry name" value="CAP_GLY_2"/>
    <property type="match status" value="1"/>
</dbReference>
<dbReference type="CDD" id="cd05992">
    <property type="entry name" value="PB1"/>
    <property type="match status" value="1"/>
</dbReference>
<evidence type="ECO:0000259" key="10">
    <source>
        <dbReference type="PROSITE" id="PS50245"/>
    </source>
</evidence>
<gene>
    <name evidence="12" type="ORF">Prudu_020803</name>
</gene>
<dbReference type="PANTHER" id="PTHR46183">
    <property type="entry name" value="PROTEIN CLMP1"/>
    <property type="match status" value="1"/>
</dbReference>